<evidence type="ECO:0000313" key="2">
    <source>
        <dbReference type="RefSeq" id="XP_073801280.1"/>
    </source>
</evidence>
<gene>
    <name evidence="2" type="primary">LOC110439304</name>
</gene>
<sequence length="424" mass="48129">MVKSLTCSYLFTMYLHWLILLFSTAETLNVSETELYADMDCNGHPEIYRESYTTIYEFILNFTNSKETYKRPFIDGYPSFVFVDMYVTSIAAVNEKAQSLSTQVKMMTAWYNGIPLWMYSKQCGITRFQASKEMFWTPDILIKESIKTDYGTTPSPYVQLQMWEFSVSIDILTLTTACRMDLYKFPFDTQICNITFQSAVHTNKELTIDPLSKAQNITQDSKNLLAAQGEWELLLINTSKAHATVLGDLQDVLVYQITIKRRPLLYVINIIIPVFFFIVLDVASFFIEADGADKLSFKVTLLLAISVLLLMLNDTLPSTADRIPLIGVYCSVIFSLIGISILETILVNYLMAKGAQRRSAALMETTAAVTGRDDSLPDSVRDENEMNFSLHWVGVARITDVAFFILYIITIIAFLSGLGKHWIS</sequence>
<evidence type="ECO:0000313" key="1">
    <source>
        <dbReference type="Proteomes" id="UP000000437"/>
    </source>
</evidence>
<dbReference type="RefSeq" id="XP_073801280.1">
    <property type="nucleotide sequence ID" value="XM_073945179.1"/>
</dbReference>
<reference evidence="2" key="1">
    <citation type="submission" date="2025-08" db="UniProtKB">
        <authorList>
            <consortium name="RefSeq"/>
        </authorList>
    </citation>
    <scope>IDENTIFICATION</scope>
    <source>
        <strain evidence="2">Tuebingen</strain>
        <tissue evidence="2">Fibroblasts and whole tissue</tissue>
    </source>
</reference>
<dbReference type="Proteomes" id="UP000000437">
    <property type="component" value="Chromosome 3"/>
</dbReference>
<organism evidence="1 2">
    <name type="scientific">Danio rerio</name>
    <name type="common">Zebrafish</name>
    <name type="synonym">Brachydanio rerio</name>
    <dbReference type="NCBI Taxonomy" id="7955"/>
    <lineage>
        <taxon>Eukaryota</taxon>
        <taxon>Metazoa</taxon>
        <taxon>Chordata</taxon>
        <taxon>Craniata</taxon>
        <taxon>Vertebrata</taxon>
        <taxon>Euteleostomi</taxon>
        <taxon>Actinopterygii</taxon>
        <taxon>Neopterygii</taxon>
        <taxon>Teleostei</taxon>
        <taxon>Ostariophysi</taxon>
        <taxon>Cypriniformes</taxon>
        <taxon>Danionidae</taxon>
        <taxon>Danioninae</taxon>
        <taxon>Danio</taxon>
    </lineage>
</organism>
<accession>A0AC58J481</accession>
<keyword evidence="1" id="KW-1185">Reference proteome</keyword>
<name>A0AC58J481_DANRE</name>
<protein>
    <submittedName>
        <fullName evidence="2">5-hydroxytryptamine receptor 3A-like isoform X1</fullName>
    </submittedName>
</protein>
<proteinExistence type="predicted"/>